<evidence type="ECO:0000256" key="6">
    <source>
        <dbReference type="SAM" id="Phobius"/>
    </source>
</evidence>
<dbReference type="EMBL" id="WTYI01000001">
    <property type="protein sequence ID" value="MXO96814.1"/>
    <property type="molecule type" value="Genomic_DNA"/>
</dbReference>
<keyword evidence="5 6" id="KW-0472">Membrane</keyword>
<keyword evidence="3 6" id="KW-0812">Transmembrane</keyword>
<dbReference type="Proteomes" id="UP000432727">
    <property type="component" value="Unassembled WGS sequence"/>
</dbReference>
<dbReference type="InterPro" id="IPR051401">
    <property type="entry name" value="GtrA_CellWall_Glycosyl"/>
</dbReference>
<keyword evidence="4 6" id="KW-1133">Transmembrane helix</keyword>
<dbReference type="PANTHER" id="PTHR38459">
    <property type="entry name" value="PROPHAGE BACTOPRENOL-LINKED GLUCOSE TRANSLOCASE HOMOLOG"/>
    <property type="match status" value="1"/>
</dbReference>
<feature type="transmembrane region" description="Helical" evidence="6">
    <location>
        <begin position="47"/>
        <end position="64"/>
    </location>
</feature>
<comment type="similarity">
    <text evidence="2">Belongs to the GtrA family.</text>
</comment>
<gene>
    <name evidence="8" type="ORF">GRI34_10345</name>
</gene>
<feature type="domain" description="GtrA/DPMS transmembrane" evidence="7">
    <location>
        <begin position="19"/>
        <end position="136"/>
    </location>
</feature>
<dbReference type="GO" id="GO:0000271">
    <property type="term" value="P:polysaccharide biosynthetic process"/>
    <property type="evidence" value="ECO:0007669"/>
    <property type="project" value="InterPro"/>
</dbReference>
<comment type="caution">
    <text evidence="8">The sequence shown here is derived from an EMBL/GenBank/DDBJ whole genome shotgun (WGS) entry which is preliminary data.</text>
</comment>
<feature type="transmembrane region" description="Helical" evidence="6">
    <location>
        <begin position="85"/>
        <end position="108"/>
    </location>
</feature>
<dbReference type="RefSeq" id="WP_160596491.1">
    <property type="nucleotide sequence ID" value="NZ_WTYI01000001.1"/>
</dbReference>
<dbReference type="InterPro" id="IPR007267">
    <property type="entry name" value="GtrA_DPMS_TM"/>
</dbReference>
<comment type="subcellular location">
    <subcellularLocation>
        <location evidence="1">Membrane</location>
        <topology evidence="1">Multi-pass membrane protein</topology>
    </subcellularLocation>
</comment>
<keyword evidence="9" id="KW-1185">Reference proteome</keyword>
<dbReference type="Pfam" id="PF04138">
    <property type="entry name" value="GtrA_DPMS_TM"/>
    <property type="match status" value="1"/>
</dbReference>
<dbReference type="AlphaFoldDB" id="A0A6I4TLL0"/>
<evidence type="ECO:0000256" key="2">
    <source>
        <dbReference type="ARBA" id="ARBA00009399"/>
    </source>
</evidence>
<evidence type="ECO:0000313" key="9">
    <source>
        <dbReference type="Proteomes" id="UP000432727"/>
    </source>
</evidence>
<reference evidence="8 9" key="1">
    <citation type="submission" date="2019-12" db="EMBL/GenBank/DDBJ databases">
        <title>Genomic-based taxomic classification of the family Erythrobacteraceae.</title>
        <authorList>
            <person name="Xu L."/>
        </authorList>
    </citation>
    <scope>NUCLEOTIDE SEQUENCE [LARGE SCALE GENOMIC DNA]</scope>
    <source>
        <strain evidence="8 9">JCM 12189</strain>
    </source>
</reference>
<dbReference type="GO" id="GO:0005886">
    <property type="term" value="C:plasma membrane"/>
    <property type="evidence" value="ECO:0007669"/>
    <property type="project" value="TreeGrafter"/>
</dbReference>
<evidence type="ECO:0000259" key="7">
    <source>
        <dbReference type="Pfam" id="PF04138"/>
    </source>
</evidence>
<proteinExistence type="inferred from homology"/>
<accession>A0A6I4TLL0</accession>
<protein>
    <submittedName>
        <fullName evidence="8">GtrA family protein</fullName>
    </submittedName>
</protein>
<sequence length="141" mass="15073">MGGRLIELLARLRDVRLVRYGLASIGALAIDMACFLLLLAAGLASPVAAAAGYTIGILVHWVLSSRTVFHDGVASRGEGRGRQKALFVASALIGLALTTLIVWLGEFGRVDPRIAKIIAILVSFTVTYLLRKSVVFGRALR</sequence>
<evidence type="ECO:0000313" key="8">
    <source>
        <dbReference type="EMBL" id="MXO96814.1"/>
    </source>
</evidence>
<feature type="transmembrane region" description="Helical" evidence="6">
    <location>
        <begin position="20"/>
        <end position="41"/>
    </location>
</feature>
<evidence type="ECO:0000256" key="4">
    <source>
        <dbReference type="ARBA" id="ARBA00022989"/>
    </source>
</evidence>
<evidence type="ECO:0000256" key="1">
    <source>
        <dbReference type="ARBA" id="ARBA00004141"/>
    </source>
</evidence>
<evidence type="ECO:0000256" key="3">
    <source>
        <dbReference type="ARBA" id="ARBA00022692"/>
    </source>
</evidence>
<dbReference type="OrthoDB" id="7427719at2"/>
<name>A0A6I4TLL0_9SPHN</name>
<evidence type="ECO:0000256" key="5">
    <source>
        <dbReference type="ARBA" id="ARBA00023136"/>
    </source>
</evidence>
<dbReference type="PANTHER" id="PTHR38459:SF1">
    <property type="entry name" value="PROPHAGE BACTOPRENOL-LINKED GLUCOSE TRANSLOCASE HOMOLOG"/>
    <property type="match status" value="1"/>
</dbReference>
<feature type="transmembrane region" description="Helical" evidence="6">
    <location>
        <begin position="114"/>
        <end position="131"/>
    </location>
</feature>
<organism evidence="8 9">
    <name type="scientific">Qipengyuania aquimaris</name>
    <dbReference type="NCBI Taxonomy" id="255984"/>
    <lineage>
        <taxon>Bacteria</taxon>
        <taxon>Pseudomonadati</taxon>
        <taxon>Pseudomonadota</taxon>
        <taxon>Alphaproteobacteria</taxon>
        <taxon>Sphingomonadales</taxon>
        <taxon>Erythrobacteraceae</taxon>
        <taxon>Qipengyuania</taxon>
    </lineage>
</organism>